<accession>A0A820GJQ2</accession>
<dbReference type="EMBL" id="CAJOAZ010014399">
    <property type="protein sequence ID" value="CAF4279853.1"/>
    <property type="molecule type" value="Genomic_DNA"/>
</dbReference>
<gene>
    <name evidence="1" type="ORF">OXD698_LOCUS44994</name>
</gene>
<evidence type="ECO:0000313" key="1">
    <source>
        <dbReference type="EMBL" id="CAF4279853.1"/>
    </source>
</evidence>
<protein>
    <submittedName>
        <fullName evidence="1">Uncharacterized protein</fullName>
    </submittedName>
</protein>
<comment type="caution">
    <text evidence="1">The sequence shown here is derived from an EMBL/GenBank/DDBJ whole genome shotgun (WGS) entry which is preliminary data.</text>
</comment>
<dbReference type="Proteomes" id="UP000663844">
    <property type="component" value="Unassembled WGS sequence"/>
</dbReference>
<reference evidence="1" key="1">
    <citation type="submission" date="2021-02" db="EMBL/GenBank/DDBJ databases">
        <authorList>
            <person name="Nowell W R."/>
        </authorList>
    </citation>
    <scope>NUCLEOTIDE SEQUENCE</scope>
</reference>
<sequence length="118" mass="13730">MGSELKSLVSVGEVPSSVHKQYRNFSEQQIQDIQSELERIRCVIIFEIFVALLKQQNPKRDLKPNEIDSIETIKKLVRKSSRFTEINKKEFYYEIEKVKHLNNIPGLGINERKAIVTA</sequence>
<organism evidence="1 2">
    <name type="scientific">Adineta steineri</name>
    <dbReference type="NCBI Taxonomy" id="433720"/>
    <lineage>
        <taxon>Eukaryota</taxon>
        <taxon>Metazoa</taxon>
        <taxon>Spiralia</taxon>
        <taxon>Gnathifera</taxon>
        <taxon>Rotifera</taxon>
        <taxon>Eurotatoria</taxon>
        <taxon>Bdelloidea</taxon>
        <taxon>Adinetida</taxon>
        <taxon>Adinetidae</taxon>
        <taxon>Adineta</taxon>
    </lineage>
</organism>
<evidence type="ECO:0000313" key="2">
    <source>
        <dbReference type="Proteomes" id="UP000663844"/>
    </source>
</evidence>
<proteinExistence type="predicted"/>
<dbReference type="AlphaFoldDB" id="A0A820GJQ2"/>
<name>A0A820GJQ2_9BILA</name>